<organism evidence="3 4">
    <name type="scientific">Aureobasidium pullulans</name>
    <name type="common">Black yeast</name>
    <name type="synonym">Pullularia pullulans</name>
    <dbReference type="NCBI Taxonomy" id="5580"/>
    <lineage>
        <taxon>Eukaryota</taxon>
        <taxon>Fungi</taxon>
        <taxon>Dikarya</taxon>
        <taxon>Ascomycota</taxon>
        <taxon>Pezizomycotina</taxon>
        <taxon>Dothideomycetes</taxon>
        <taxon>Dothideomycetidae</taxon>
        <taxon>Dothideales</taxon>
        <taxon>Saccotheciaceae</taxon>
        <taxon>Aureobasidium</taxon>
    </lineage>
</organism>
<sequence>MSAAPSKAESPSSPRKSFWMSKFKSSKNQEGTVLHAVPQNSAERSMSALDIARAISPNEEILQAIGKSSTINTSPPASPLDNREVISASKQHGVFDSRIGVWRDGVVLWDVGKSPKKLETPLEPSGKITSFSSATDKARRPRLSVRIPGSKLRQILGEEAPVPGDKPRQSPRDEALIHGNKLRQILGAEAPIPAYKPIRAAPAMVATRYSTSPQPSSPNEMAIHPALRTTSPLIGNRRSEVRSLSSGDNSRSSVSSNTIFQDDTFDNGSCYSRSSSMTSVEAESPDDLVQNSHWNYLDVPKRSVSAAFSISSPVQAGIFDEVSADGHTPRAGPTFQHLQIPALDHRAPSPTFSEAVHDLQRQLSTITEGTSPTAFGGNAVGKPPNYNLSVDNVSRAPTLPKKSRKRQWVQPVGVAHGKPAPASIDVPVRRQSVPTRQENRLSSHEEDIRRVSSVRCSLSHDVESMWLSWSASSVKKSSASAFEQEVVCLQIMAASLSFEDLDSLSMVSKTARRFYEENKLHLLKSVLFNVSPPAWELRELSPFPFGHFMPAEFLEDTGITPSTYMSCISHDRAIVQELKDVIATKCQSFLRPETISSLMTEGCTRSEDAIYRIWSFCKIFGCDRGRDNDLKGQTDWLKGGILAHQKGCAATLSFSPEFEMDGILLNAPDHFAAGNGSGLSAEQLYDMSEIWECLYALMQPYEGETSKAQSTGIFRHTGGNFMDPMVQASVVEEWIAYILSLGPSVVLELARFQDASDAGFDFAQLNDWTDWAPLQSGMTRRRFFREPVAQLYEERLLATTAGTQTKDVTKTLLRKRQTAEMNLAYRQMSMSNKKNKVVPCTLYRRDSALAPEVHRKSSSSSPTTPSSPRPLFPDTAHGGRAQPGSWSPRKVSPIIEDRVDTFNRLSMLSFEGMAEDTSGLAIGRIMDIGFSNAQAKEALRITDMGNGLRARSRGNDLYRKGLFDAATKAYFEAVTLSRNDPAPLSNLSAVQFELGNYAGSQLYAEKALKLLQSEADTSPKKQKLFLRLAKAKLLMLQDAESVASRLDSADSLHKSVAAMSRSKTNSTAWTKLLDELPRYRPSLETEPEYYPVGHDYPSPELDEPMLDLKQDLSWLFAGIGDARNFFATLIHLRSKLRIRGAHDSKRFHFTLLDLKAAAIAKILIMLHLLDQTYDTEALACVVYVYGSLIMPGFAYNRLQQTIIALMQKLRKGAPLASWIYVSKDQRNAILRHLDAWKENLYGKYDTRKFRERGVIIARDKHIDRIATLGPSEVRYLPFCEHDDALFWTYGIVMPDDKTLLKHERELAELVKDLDWPSEGLPVADQKALEIIDATWKPNVTLVDIDWDTVRDGGNSKDIPDFCFDSPDVAQKLFNPDEDTARELRVNSFWGWFTMFFSHVSKSIKDIRSRTCVELVVGEMNECLERLRYDAWSTRGEKQGKLDPALFPRTYNRVQMSNIPDYVGGALSTFLYGVPLLHPDDSSAVISRILLNWPAFKTHERFLTEYTLLTDVTSVEKHFSVKLREDSSSLQNWGSDALELQDYTMWTVGSSKPLRGDQLMSREANEKYFQAHLLKICLPYPRSIHVTNTGVRSPLNITVLFRLIGQSHKIGYPAHWLSEVLGNLLEGTIMTNARAPRKEVLTIKEAQKTYPSTFVCIKPWIAELSTLVSIWKDVLPFGLLFSNDLIPNLNAVRQYTIKFPTPNGCLLDKSVFALVFWNSAQGPPPTNLRATLLDDEQGDRSESARKIRESGIHVLSTFKWTQETRTVSFWLRSDVVETMEQGDWNAYIWRLDSWGRVTAGVSVRDHVVAGPNWIGEKV</sequence>
<evidence type="ECO:0000313" key="4">
    <source>
        <dbReference type="Proteomes" id="UP000308953"/>
    </source>
</evidence>
<feature type="region of interest" description="Disordered" evidence="1">
    <location>
        <begin position="369"/>
        <end position="390"/>
    </location>
</feature>
<feature type="compositionally biased region" description="Low complexity" evidence="1">
    <location>
        <begin position="243"/>
        <end position="256"/>
    </location>
</feature>
<feature type="region of interest" description="Disordered" evidence="1">
    <location>
        <begin position="233"/>
        <end position="260"/>
    </location>
</feature>
<comment type="caution">
    <text evidence="3">The sequence shown here is derived from an EMBL/GenBank/DDBJ whole genome shotgun (WGS) entry which is preliminary data.</text>
</comment>
<accession>A0A4S9E5I2</accession>
<dbReference type="EMBL" id="QZAV01000357">
    <property type="protein sequence ID" value="THX28633.1"/>
    <property type="molecule type" value="Genomic_DNA"/>
</dbReference>
<feature type="domain" description="DUF4470" evidence="2">
    <location>
        <begin position="1109"/>
        <end position="1189"/>
    </location>
</feature>
<feature type="region of interest" description="Disordered" evidence="1">
    <location>
        <begin position="1"/>
        <end position="32"/>
    </location>
</feature>
<dbReference type="Proteomes" id="UP000308953">
    <property type="component" value="Unassembled WGS sequence"/>
</dbReference>
<feature type="compositionally biased region" description="Low complexity" evidence="1">
    <location>
        <begin position="1"/>
        <end position="23"/>
    </location>
</feature>
<reference evidence="3 4" key="1">
    <citation type="submission" date="2018-10" db="EMBL/GenBank/DDBJ databases">
        <title>Fifty Aureobasidium pullulans genomes reveal a recombining polyextremotolerant generalist.</title>
        <authorList>
            <person name="Gostincar C."/>
            <person name="Turk M."/>
            <person name="Zajc J."/>
            <person name="Gunde-Cimerman N."/>
        </authorList>
    </citation>
    <scope>NUCLEOTIDE SEQUENCE [LARGE SCALE GENOMIC DNA]</scope>
    <source>
        <strain evidence="3 4">EXF-9785</strain>
    </source>
</reference>
<name>A0A4S9E5I2_AURPU</name>
<dbReference type="InterPro" id="IPR027974">
    <property type="entry name" value="DUF4470"/>
</dbReference>
<dbReference type="Pfam" id="PF14737">
    <property type="entry name" value="DUF4470"/>
    <property type="match status" value="1"/>
</dbReference>
<evidence type="ECO:0000313" key="3">
    <source>
        <dbReference type="EMBL" id="THX28633.1"/>
    </source>
</evidence>
<feature type="region of interest" description="Disordered" evidence="1">
    <location>
        <begin position="849"/>
        <end position="892"/>
    </location>
</feature>
<proteinExistence type="predicted"/>
<gene>
    <name evidence="3" type="ORF">D6D10_09145</name>
</gene>
<evidence type="ECO:0000256" key="1">
    <source>
        <dbReference type="SAM" id="MobiDB-lite"/>
    </source>
</evidence>
<dbReference type="SUPFAM" id="SSF48452">
    <property type="entry name" value="TPR-like"/>
    <property type="match status" value="1"/>
</dbReference>
<dbReference type="InterPro" id="IPR011990">
    <property type="entry name" value="TPR-like_helical_dom_sf"/>
</dbReference>
<dbReference type="Gene3D" id="1.25.40.10">
    <property type="entry name" value="Tetratricopeptide repeat domain"/>
    <property type="match status" value="1"/>
</dbReference>
<protein>
    <recommendedName>
        <fullName evidence="2">DUF4470 domain-containing protein</fullName>
    </recommendedName>
</protein>
<evidence type="ECO:0000259" key="2">
    <source>
        <dbReference type="Pfam" id="PF14737"/>
    </source>
</evidence>